<gene>
    <name evidence="1" type="ORF">LTR37_012299</name>
</gene>
<evidence type="ECO:0000313" key="2">
    <source>
        <dbReference type="Proteomes" id="UP001281147"/>
    </source>
</evidence>
<accession>A0ACC3N2G2</accession>
<organism evidence="1 2">
    <name type="scientific">Vermiconidia calcicola</name>
    <dbReference type="NCBI Taxonomy" id="1690605"/>
    <lineage>
        <taxon>Eukaryota</taxon>
        <taxon>Fungi</taxon>
        <taxon>Dikarya</taxon>
        <taxon>Ascomycota</taxon>
        <taxon>Pezizomycotina</taxon>
        <taxon>Dothideomycetes</taxon>
        <taxon>Dothideomycetidae</taxon>
        <taxon>Mycosphaerellales</taxon>
        <taxon>Extremaceae</taxon>
        <taxon>Vermiconidia</taxon>
    </lineage>
</organism>
<dbReference type="Proteomes" id="UP001281147">
    <property type="component" value="Unassembled WGS sequence"/>
</dbReference>
<evidence type="ECO:0000313" key="1">
    <source>
        <dbReference type="EMBL" id="KAK3707130.1"/>
    </source>
</evidence>
<keyword evidence="2" id="KW-1185">Reference proteome</keyword>
<dbReference type="EMBL" id="JAUTXU010000113">
    <property type="protein sequence ID" value="KAK3707130.1"/>
    <property type="molecule type" value="Genomic_DNA"/>
</dbReference>
<name>A0ACC3N2G2_9PEZI</name>
<comment type="caution">
    <text evidence="1">The sequence shown here is derived from an EMBL/GenBank/DDBJ whole genome shotgun (WGS) entry which is preliminary data.</text>
</comment>
<protein>
    <submittedName>
        <fullName evidence="1">Uncharacterized protein</fullName>
    </submittedName>
</protein>
<reference evidence="1" key="1">
    <citation type="submission" date="2023-07" db="EMBL/GenBank/DDBJ databases">
        <title>Black Yeasts Isolated from many extreme environments.</title>
        <authorList>
            <person name="Coleine C."/>
            <person name="Stajich J.E."/>
            <person name="Selbmann L."/>
        </authorList>
    </citation>
    <scope>NUCLEOTIDE SEQUENCE</scope>
    <source>
        <strain evidence="1">CCFEE 5714</strain>
    </source>
</reference>
<sequence>MQIKEFVDEGLLVEQERRAADTLVSFTSVVETRPKSTAGRLLDAGETYVELEVENILSFQDESWVDGHLSTLWIRSIQPDDSQVVVWEKMGEGATRTTECCYGSLLAAKIYIERVGTPLSAENLNDGFHNWMDDLGQIPTWRITEEQVAEGIEGLEDTLLLDSVDRQLANQNYLALYQSRKAVAPRRLKTIPGEGADAVDDAEVVKESHTITDGQPDLSPAEVVERIDDEIDPEFHLHDNFGSEYTYGVKSGADLGNDRPADGATTWFRDNTKGMPAAIPFQGSKKERERPGFKLKKEEIVAEEKRIEVRDRLRKSAIHDDQLPLVQESALRHTIPAAHENWDLNTRALAADRASEYAARGRMRKELGAWFENDEEERVFVTRKTNIVKLQFDPDAKPAKALEGKIHAQEMAAASAVAAHGSTAAKVSSKKRKLNAGGSIQGTLRKRARKNDQIVAETTATDRSESSVDDLVQRYNKSKGSRTRKLNGAQRLGHSAHEEELRKQVTEAFDLLREIDDARSTQLRNAHERAETDSVLQDEEEKSVVEEEDVSDTGLAVLGSEEGSPKQNEPVVEQQESEDVEMKNVGPNSDLY</sequence>
<proteinExistence type="predicted"/>